<keyword evidence="2" id="KW-0808">Transferase</keyword>
<dbReference type="Proteomes" id="UP000267536">
    <property type="component" value="Unassembled WGS sequence"/>
</dbReference>
<name>A0A3N4H0J1_9ACTN</name>
<dbReference type="Gene3D" id="3.40.630.30">
    <property type="match status" value="1"/>
</dbReference>
<gene>
    <name evidence="2" type="ORF">EF294_07210</name>
</gene>
<dbReference type="InterPro" id="IPR038740">
    <property type="entry name" value="BioF2-like_GNAT_dom"/>
</dbReference>
<dbReference type="PROSITE" id="PS51186">
    <property type="entry name" value="GNAT"/>
    <property type="match status" value="1"/>
</dbReference>
<sequence length="236" mass="24829">MCGGAVNEAPGGLIVETGIQATGFNQLHCDGGPQESDEAAIAAAERHFGSSGSWRIVSEGPSVAAEAFATRHGVERQPLYPVMAMPLAGSMPPPKTPLVLSTADDIAGLRLFVDCAGAGYRMDPALLKPLATNAALAEGDLRFHLGRLHGRCVAVSVSVRSGDTVGVYFVAVRRGFRRRGFATAVTWHAIHAGANPGAGTAVLQATPAGYPVYARMGFTRITDYWLWDLPGLHPRP</sequence>
<evidence type="ECO:0000313" key="2">
    <source>
        <dbReference type="EMBL" id="RPA64871.1"/>
    </source>
</evidence>
<feature type="domain" description="N-acetyltransferase" evidence="1">
    <location>
        <begin position="96"/>
        <end position="236"/>
    </location>
</feature>
<dbReference type="EMBL" id="RKMH01000004">
    <property type="protein sequence ID" value="RPA64871.1"/>
    <property type="molecule type" value="Genomic_DNA"/>
</dbReference>
<reference evidence="2 3" key="1">
    <citation type="submission" date="2018-11" db="EMBL/GenBank/DDBJ databases">
        <title>Draft genome sequence of Gordonia sp. RS15-1S isolated from rice stems.</title>
        <authorList>
            <person name="Muangham S."/>
        </authorList>
    </citation>
    <scope>NUCLEOTIDE SEQUENCE [LARGE SCALE GENOMIC DNA]</scope>
    <source>
        <strain evidence="2 3">RS15-1S</strain>
    </source>
</reference>
<dbReference type="SUPFAM" id="SSF55729">
    <property type="entry name" value="Acyl-CoA N-acyltransferases (Nat)"/>
    <property type="match status" value="1"/>
</dbReference>
<proteinExistence type="predicted"/>
<dbReference type="GO" id="GO:0016747">
    <property type="term" value="F:acyltransferase activity, transferring groups other than amino-acyl groups"/>
    <property type="evidence" value="ECO:0007669"/>
    <property type="project" value="InterPro"/>
</dbReference>
<dbReference type="Pfam" id="PF13480">
    <property type="entry name" value="Acetyltransf_6"/>
    <property type="match status" value="1"/>
</dbReference>
<organism evidence="2 3">
    <name type="scientific">Gordonia oryzae</name>
    <dbReference type="NCBI Taxonomy" id="2487349"/>
    <lineage>
        <taxon>Bacteria</taxon>
        <taxon>Bacillati</taxon>
        <taxon>Actinomycetota</taxon>
        <taxon>Actinomycetes</taxon>
        <taxon>Mycobacteriales</taxon>
        <taxon>Gordoniaceae</taxon>
        <taxon>Gordonia</taxon>
    </lineage>
</organism>
<evidence type="ECO:0000259" key="1">
    <source>
        <dbReference type="PROSITE" id="PS51186"/>
    </source>
</evidence>
<dbReference type="InterPro" id="IPR000182">
    <property type="entry name" value="GNAT_dom"/>
</dbReference>
<evidence type="ECO:0000313" key="3">
    <source>
        <dbReference type="Proteomes" id="UP000267536"/>
    </source>
</evidence>
<dbReference type="InterPro" id="IPR016181">
    <property type="entry name" value="Acyl_CoA_acyltransferase"/>
</dbReference>
<keyword evidence="3" id="KW-1185">Reference proteome</keyword>
<comment type="caution">
    <text evidence="2">The sequence shown here is derived from an EMBL/GenBank/DDBJ whole genome shotgun (WGS) entry which is preliminary data.</text>
</comment>
<protein>
    <submittedName>
        <fullName evidence="2">GNAT family N-acetyltransferase</fullName>
    </submittedName>
</protein>
<accession>A0A3N4H0J1</accession>
<dbReference type="AlphaFoldDB" id="A0A3N4H0J1"/>